<dbReference type="InterPro" id="IPR013098">
    <property type="entry name" value="Ig_I-set"/>
</dbReference>
<keyword evidence="6" id="KW-0430">Lectin</keyword>
<evidence type="ECO:0000256" key="16">
    <source>
        <dbReference type="ARBA" id="ARBA00076285"/>
    </source>
</evidence>
<evidence type="ECO:0000256" key="13">
    <source>
        <dbReference type="ARBA" id="ARBA00023319"/>
    </source>
</evidence>
<keyword evidence="5" id="KW-0732">Signal</keyword>
<evidence type="ECO:0000256" key="8">
    <source>
        <dbReference type="ARBA" id="ARBA00022889"/>
    </source>
</evidence>
<evidence type="ECO:0000256" key="9">
    <source>
        <dbReference type="ARBA" id="ARBA00022989"/>
    </source>
</evidence>
<dbReference type="Gene3D" id="2.60.40.10">
    <property type="entry name" value="Immunoglobulins"/>
    <property type="match status" value="15"/>
</dbReference>
<keyword evidence="13" id="KW-0393">Immunoglobulin domain</keyword>
<evidence type="ECO:0000256" key="3">
    <source>
        <dbReference type="ARBA" id="ARBA00022583"/>
    </source>
</evidence>
<dbReference type="InterPro" id="IPR003598">
    <property type="entry name" value="Ig_sub2"/>
</dbReference>
<evidence type="ECO:0000256" key="1">
    <source>
        <dbReference type="ARBA" id="ARBA00004162"/>
    </source>
</evidence>
<keyword evidence="7" id="KW-0677">Repeat</keyword>
<dbReference type="InterPro" id="IPR013151">
    <property type="entry name" value="Immunoglobulin_dom"/>
</dbReference>
<keyword evidence="2" id="KW-1003">Cell membrane</keyword>
<dbReference type="SUPFAM" id="SSF48726">
    <property type="entry name" value="Immunoglobulin"/>
    <property type="match status" value="11"/>
</dbReference>
<accession>A0A2Y9PSR1</accession>
<feature type="domain" description="Ig-like" evidence="18">
    <location>
        <begin position="694"/>
        <end position="773"/>
    </location>
</feature>
<dbReference type="Pfam" id="PF07679">
    <property type="entry name" value="I-set"/>
    <property type="match status" value="3"/>
</dbReference>
<dbReference type="GO" id="GO:0005886">
    <property type="term" value="C:plasma membrane"/>
    <property type="evidence" value="ECO:0007669"/>
    <property type="project" value="UniProtKB-SubCell"/>
</dbReference>
<dbReference type="Proteomes" id="UP000248483">
    <property type="component" value="Unplaced"/>
</dbReference>
<gene>
    <name evidence="20" type="primary">SIGLEC1</name>
</gene>
<feature type="domain" description="Ig-like" evidence="18">
    <location>
        <begin position="212"/>
        <end position="304"/>
    </location>
</feature>
<evidence type="ECO:0000313" key="19">
    <source>
        <dbReference type="Proteomes" id="UP000248483"/>
    </source>
</evidence>
<feature type="domain" description="Ig-like" evidence="18">
    <location>
        <begin position="1334"/>
        <end position="1427"/>
    </location>
</feature>
<dbReference type="FunFam" id="2.60.40.10:FF:000921">
    <property type="entry name" value="sialoadhesin isoform X1"/>
    <property type="match status" value="8"/>
</dbReference>
<reference evidence="20" key="1">
    <citation type="submission" date="2025-08" db="UniProtKB">
        <authorList>
            <consortium name="RefSeq"/>
        </authorList>
    </citation>
    <scope>IDENTIFICATION</scope>
    <source>
        <tissue evidence="20">Blood</tissue>
    </source>
</reference>
<keyword evidence="8" id="KW-0130">Cell adhesion</keyword>
<dbReference type="Pfam" id="PF00047">
    <property type="entry name" value="ig"/>
    <property type="match status" value="1"/>
</dbReference>
<dbReference type="GeneID" id="111184398"/>
<feature type="domain" description="Ig-like" evidence="18">
    <location>
        <begin position="881"/>
        <end position="962"/>
    </location>
</feature>
<keyword evidence="9 17" id="KW-1133">Transmembrane helix</keyword>
<dbReference type="GO" id="GO:0046790">
    <property type="term" value="F:virion binding"/>
    <property type="evidence" value="ECO:0007669"/>
    <property type="project" value="TreeGrafter"/>
</dbReference>
<sequence length="1523" mass="162196">MALSWQDHGRTLRCQLSVANHKTQDEIHLQVQYAPKGVKILLSPSGRNILPGDLVTLTCQVNNSYPQVSSVQWVKDGTHLKDQSRVLQLPQAAWADAGIYTCEAGNGVGSSVSPPVSLHVFMAEVQVSPAGSILENQTVTLACNTPKEAPSELRYRWYKNHALMEDTHSRILQLRSATRADTGFYFCEVQNAQGSERSGPVSVVVSHPPLAPDLTAFLETQAGLVGILQCSVVSEPMATLVLSHGGLILASTSGEGDHSPRFSLSSAPNSLHLEIRDLGPTDSGEYTCSATNSLGNASSTLDFHANAVRLLISPAAEVTEGQAVTLSCRSSLSPTPDTRFSWYRNGVFLLKGPSSSLLLPAASSTDAGSYHCWAQDGHSTSGPSSPAVLTVLYAPRQPMFTARLDLDTAGAGAGRRGLLLCRVDSDPPAQLRLLHRDRVVASSLPSRGSCCTCGGCSQRTKVTRAPNLLRVEIQDPVLEDEGVYLCEASSLLGNASASATFDAQATVLVITPSHTLQEGTGANLTCRVDREAGGPANFSWFRDGALWAQGPLETLTLLPVTRRDAALYACRILTEAGAQLSTPVVLSVLYPPDPPKLSALLDVDQGHTAVFICTVDSRPLAQLSLFHGEHLLATSSGPRLSSLGHLQAKATANSLQLEVQDLSLADSGSYRCEATNVLGSANTSLFFQVRGAWVRVSPSPELREGQAVVLSCQVPTGVLEGTSYRWYRDGQPLQEFTSATVHFAAITLSQAGAYHCQAQAPGSATTNLAVPVSLHVSYAPRQATLIPLMDTGPGRLGLLLCRVNSDPPAQLRLLHGDLLVASTLQGVGELAGSSPRLQVAVAPNTLRLEIHNAVLEDEGVYTCEATNALGQASASATFDAQAVSVQVWPKATVQEGQLVNLTCLVWATHMAQLTYTWYQDGQQRPGAVHSIPLPNVTVMDAASYRCGVLTPGQALHLSRPVTLDVLYAPRGMRLTYLLESRGGQLALVLCTVDSRPPAQLALSHAGRLLVSSTTASVPNTLRLELWEPRPSDEGLYSCSARSPLGQANMSLELRLEGVQVTLAPSATVPEGAPVTVTCEDPAARPPTHYAWYHNSRWLQEGSAASLSFPMATRAHAGAYTCQVQDAQGTRSSQPTALHVLYAPRDAILSSFWDSRASPMAVVQCTVDSEPPAELALSRDGKVLATSHGVHGLAVGTGHVQVARNALRLRVQDVPSGDKDTYVCTARNLLGSISTMGQLQAEGVRVVAEPGLDVPEGTALNLSCHLPGSPGPMGNSTFAWFWNGRQLHTEPVPTLAFTHVALAQAGMYHCRVELPTGATTSAPVMLRVLYPPKTPTMTVFVEPEGGVQGILDCRVDSEPLASLTIHLGSRLVASSQPQVAPAKPHIHVSATPNALRVDIEELRPGDQGEYVCSASNALGSASAATYFGTRALHRLHLFQQLLWVLGLLAGLLFLLLGLGACYAWRRRHFHKLRVGENSMEMASQKETTQGEEVTGICDDLGPVNKAALGPACLHENSSVAPDFL</sequence>
<comment type="similarity">
    <text evidence="14">Belongs to the immunoglobulin superfamily. SIGLEC (sialic acid binding Ig-like lectin) family.</text>
</comment>
<dbReference type="GO" id="GO:0007155">
    <property type="term" value="P:cell adhesion"/>
    <property type="evidence" value="ECO:0007669"/>
    <property type="project" value="UniProtKB-KW"/>
</dbReference>
<feature type="domain" description="Ig-like" evidence="18">
    <location>
        <begin position="123"/>
        <end position="202"/>
    </location>
</feature>
<dbReference type="CTD" id="6614"/>
<keyword evidence="12" id="KW-0325">Glycoprotein</keyword>
<evidence type="ECO:0000256" key="10">
    <source>
        <dbReference type="ARBA" id="ARBA00023136"/>
    </source>
</evidence>
<dbReference type="InterPro" id="IPR036179">
    <property type="entry name" value="Ig-like_dom_sf"/>
</dbReference>
<dbReference type="SMART" id="SM00408">
    <property type="entry name" value="IGc2"/>
    <property type="match status" value="15"/>
</dbReference>
<dbReference type="SMART" id="SM00409">
    <property type="entry name" value="IG"/>
    <property type="match status" value="14"/>
</dbReference>
<dbReference type="GO" id="GO:0030246">
    <property type="term" value="F:carbohydrate binding"/>
    <property type="evidence" value="ECO:0007669"/>
    <property type="project" value="UniProtKB-KW"/>
</dbReference>
<dbReference type="GO" id="GO:0075512">
    <property type="term" value="P:clathrin-dependent endocytosis of virus by host cell"/>
    <property type="evidence" value="ECO:0007669"/>
    <property type="project" value="TreeGrafter"/>
</dbReference>
<dbReference type="GO" id="GO:0005770">
    <property type="term" value="C:late endosome"/>
    <property type="evidence" value="ECO:0007669"/>
    <property type="project" value="TreeGrafter"/>
</dbReference>
<feature type="domain" description="Ig-like" evidence="18">
    <location>
        <begin position="1241"/>
        <end position="1320"/>
    </location>
</feature>
<evidence type="ECO:0000256" key="6">
    <source>
        <dbReference type="ARBA" id="ARBA00022734"/>
    </source>
</evidence>
<evidence type="ECO:0000256" key="11">
    <source>
        <dbReference type="ARBA" id="ARBA00023157"/>
    </source>
</evidence>
<dbReference type="FunFam" id="2.60.40.10:FF:001277">
    <property type="entry name" value="sialoadhesin isoform X1"/>
    <property type="match status" value="5"/>
</dbReference>
<proteinExistence type="inferred from homology"/>
<comment type="subcellular location">
    <subcellularLocation>
        <location evidence="1">Cell membrane</location>
        <topology evidence="1">Single-pass membrane protein</topology>
    </subcellularLocation>
</comment>
<evidence type="ECO:0000256" key="5">
    <source>
        <dbReference type="ARBA" id="ARBA00022729"/>
    </source>
</evidence>
<feature type="domain" description="Ig-like" evidence="18">
    <location>
        <begin position="595"/>
        <end position="684"/>
    </location>
</feature>
<evidence type="ECO:0000256" key="14">
    <source>
        <dbReference type="ARBA" id="ARBA00038361"/>
    </source>
</evidence>
<keyword evidence="10 17" id="KW-0472">Membrane</keyword>
<feature type="domain" description="Ig-like" evidence="18">
    <location>
        <begin position="35"/>
        <end position="117"/>
    </location>
</feature>
<evidence type="ECO:0000256" key="17">
    <source>
        <dbReference type="SAM" id="Phobius"/>
    </source>
</evidence>
<organism evidence="19 20">
    <name type="scientific">Delphinapterus leucas</name>
    <name type="common">Beluga whale</name>
    <dbReference type="NCBI Taxonomy" id="9749"/>
    <lineage>
        <taxon>Eukaryota</taxon>
        <taxon>Metazoa</taxon>
        <taxon>Chordata</taxon>
        <taxon>Craniata</taxon>
        <taxon>Vertebrata</taxon>
        <taxon>Euteleostomi</taxon>
        <taxon>Mammalia</taxon>
        <taxon>Eutheria</taxon>
        <taxon>Laurasiatheria</taxon>
        <taxon>Artiodactyla</taxon>
        <taxon>Whippomorpha</taxon>
        <taxon>Cetacea</taxon>
        <taxon>Odontoceti</taxon>
        <taxon>Monodontidae</taxon>
        <taxon>Delphinapterus</taxon>
    </lineage>
</organism>
<dbReference type="PROSITE" id="PS50835">
    <property type="entry name" value="IG_LIKE"/>
    <property type="match status" value="12"/>
</dbReference>
<evidence type="ECO:0000256" key="12">
    <source>
        <dbReference type="ARBA" id="ARBA00023180"/>
    </source>
</evidence>
<dbReference type="InterPro" id="IPR003599">
    <property type="entry name" value="Ig_sub"/>
</dbReference>
<protein>
    <recommendedName>
        <fullName evidence="15">Sialoadhesin</fullName>
    </recommendedName>
    <alternativeName>
        <fullName evidence="16">Sialic acid-binding Ig-like lectin 1</fullName>
    </alternativeName>
</protein>
<evidence type="ECO:0000313" key="20">
    <source>
        <dbReference type="RefSeq" id="XP_022448605.1"/>
    </source>
</evidence>
<name>A0A2Y9PSR1_DELLE</name>
<keyword evidence="11" id="KW-1015">Disulfide bond</keyword>
<keyword evidence="19" id="KW-1185">Reference proteome</keyword>
<evidence type="ECO:0000256" key="4">
    <source>
        <dbReference type="ARBA" id="ARBA00022692"/>
    </source>
</evidence>
<dbReference type="Pfam" id="PF13895">
    <property type="entry name" value="Ig_2"/>
    <property type="match status" value="7"/>
</dbReference>
<dbReference type="InterPro" id="IPR013783">
    <property type="entry name" value="Ig-like_fold"/>
</dbReference>
<feature type="domain" description="Ig-like" evidence="18">
    <location>
        <begin position="780"/>
        <end position="879"/>
    </location>
</feature>
<keyword evidence="4 17" id="KW-0812">Transmembrane</keyword>
<dbReference type="CDD" id="cd00096">
    <property type="entry name" value="Ig"/>
    <property type="match status" value="3"/>
</dbReference>
<dbReference type="PANTHER" id="PTHR47243:SF1">
    <property type="entry name" value="SIALOADHESIN"/>
    <property type="match status" value="1"/>
</dbReference>
<evidence type="ECO:0000259" key="18">
    <source>
        <dbReference type="PROSITE" id="PS50835"/>
    </source>
</evidence>
<feature type="transmembrane region" description="Helical" evidence="17">
    <location>
        <begin position="1440"/>
        <end position="1463"/>
    </location>
</feature>
<dbReference type="FunFam" id="2.60.40.10:FF:002201">
    <property type="entry name" value="sialoadhesin isoform X1"/>
    <property type="match status" value="1"/>
</dbReference>
<evidence type="ECO:0000256" key="7">
    <source>
        <dbReference type="ARBA" id="ARBA00022737"/>
    </source>
</evidence>
<feature type="domain" description="Ig-like" evidence="18">
    <location>
        <begin position="306"/>
        <end position="390"/>
    </location>
</feature>
<dbReference type="FunFam" id="2.60.40.10:FF:002861">
    <property type="entry name" value="Sialoadhesin"/>
    <property type="match status" value="1"/>
</dbReference>
<dbReference type="InterPro" id="IPR007110">
    <property type="entry name" value="Ig-like_dom"/>
</dbReference>
<feature type="domain" description="Ig-like" evidence="18">
    <location>
        <begin position="1056"/>
        <end position="1138"/>
    </location>
</feature>
<feature type="domain" description="Ig-like" evidence="18">
    <location>
        <begin position="505"/>
        <end position="587"/>
    </location>
</feature>
<dbReference type="GO" id="GO:0005769">
    <property type="term" value="C:early endosome"/>
    <property type="evidence" value="ECO:0007669"/>
    <property type="project" value="TreeGrafter"/>
</dbReference>
<evidence type="ECO:0000256" key="2">
    <source>
        <dbReference type="ARBA" id="ARBA00022475"/>
    </source>
</evidence>
<dbReference type="PANTHER" id="PTHR47243">
    <property type="entry name" value="SIALOADHESIN"/>
    <property type="match status" value="1"/>
</dbReference>
<dbReference type="RefSeq" id="XP_022448605.1">
    <property type="nucleotide sequence ID" value="XM_022592897.2"/>
</dbReference>
<evidence type="ECO:0000256" key="15">
    <source>
        <dbReference type="ARBA" id="ARBA00073800"/>
    </source>
</evidence>
<keyword evidence="3" id="KW-0254">Endocytosis</keyword>